<organism evidence="2 3">
    <name type="scientific">Prunus dulcis</name>
    <name type="common">Almond</name>
    <name type="synonym">Amygdalus dulcis</name>
    <dbReference type="NCBI Taxonomy" id="3755"/>
    <lineage>
        <taxon>Eukaryota</taxon>
        <taxon>Viridiplantae</taxon>
        <taxon>Streptophyta</taxon>
        <taxon>Embryophyta</taxon>
        <taxon>Tracheophyta</taxon>
        <taxon>Spermatophyta</taxon>
        <taxon>Magnoliopsida</taxon>
        <taxon>eudicotyledons</taxon>
        <taxon>Gunneridae</taxon>
        <taxon>Pentapetalae</taxon>
        <taxon>rosids</taxon>
        <taxon>fabids</taxon>
        <taxon>Rosales</taxon>
        <taxon>Rosaceae</taxon>
        <taxon>Amygdaloideae</taxon>
        <taxon>Amygdaleae</taxon>
        <taxon>Prunus</taxon>
    </lineage>
</organism>
<accession>A0AAD4W2E2</accession>
<sequence length="134" mass="15664">MDDQGALLATLYLENGTRTDYSMRNDRALMVGTRLHVHDDEALKREILEEACCSTFAMHPSSTKMYHTLREQYWWPFMKKQIAEYVSKCLICQQVKAELQKPSGLLQPLPIPEWKWKAHYYGFHVQASLDIEQA</sequence>
<dbReference type="InterPro" id="IPR041588">
    <property type="entry name" value="Integrase_H2C2"/>
</dbReference>
<evidence type="ECO:0000259" key="1">
    <source>
        <dbReference type="Pfam" id="PF17921"/>
    </source>
</evidence>
<dbReference type="Proteomes" id="UP001054821">
    <property type="component" value="Chromosome 4"/>
</dbReference>
<gene>
    <name evidence="2" type="ORF">L3X38_025731</name>
</gene>
<proteinExistence type="predicted"/>
<dbReference type="InterPro" id="IPR052160">
    <property type="entry name" value="Gypsy_RT_Integrase-like"/>
</dbReference>
<dbReference type="AlphaFoldDB" id="A0AAD4W2E2"/>
<comment type="caution">
    <text evidence="2">The sequence shown here is derived from an EMBL/GenBank/DDBJ whole genome shotgun (WGS) entry which is preliminary data.</text>
</comment>
<evidence type="ECO:0000313" key="2">
    <source>
        <dbReference type="EMBL" id="KAI5335598.1"/>
    </source>
</evidence>
<name>A0AAD4W2E2_PRUDU</name>
<evidence type="ECO:0000313" key="3">
    <source>
        <dbReference type="Proteomes" id="UP001054821"/>
    </source>
</evidence>
<dbReference type="EMBL" id="JAJFAZ020000004">
    <property type="protein sequence ID" value="KAI5335598.1"/>
    <property type="molecule type" value="Genomic_DNA"/>
</dbReference>
<dbReference type="Pfam" id="PF17921">
    <property type="entry name" value="Integrase_H2C2"/>
    <property type="match status" value="1"/>
</dbReference>
<protein>
    <recommendedName>
        <fullName evidence="1">Integrase zinc-binding domain-containing protein</fullName>
    </recommendedName>
</protein>
<reference evidence="2 3" key="1">
    <citation type="journal article" date="2022" name="G3 (Bethesda)">
        <title>Whole-genome sequence and methylome profiling of the almond [Prunus dulcis (Mill.) D.A. Webb] cultivar 'Nonpareil'.</title>
        <authorList>
            <person name="D'Amico-Willman K.M."/>
            <person name="Ouma W.Z."/>
            <person name="Meulia T."/>
            <person name="Sideli G.M."/>
            <person name="Gradziel T.M."/>
            <person name="Fresnedo-Ramirez J."/>
        </authorList>
    </citation>
    <scope>NUCLEOTIDE SEQUENCE [LARGE SCALE GENOMIC DNA]</scope>
    <source>
        <strain evidence="2">Clone GOH B32 T37-40</strain>
    </source>
</reference>
<keyword evidence="3" id="KW-1185">Reference proteome</keyword>
<dbReference type="Gene3D" id="1.10.340.70">
    <property type="match status" value="1"/>
</dbReference>
<feature type="domain" description="Integrase zinc-binding" evidence="1">
    <location>
        <begin position="40"/>
        <end position="97"/>
    </location>
</feature>
<dbReference type="PANTHER" id="PTHR47266">
    <property type="entry name" value="ENDONUCLEASE-RELATED"/>
    <property type="match status" value="1"/>
</dbReference>